<comment type="caution">
    <text evidence="2">The sequence shown here is derived from an EMBL/GenBank/DDBJ whole genome shotgun (WGS) entry which is preliminary data.</text>
</comment>
<evidence type="ECO:0000256" key="1">
    <source>
        <dbReference type="SAM" id="MobiDB-lite"/>
    </source>
</evidence>
<evidence type="ECO:0000313" key="3">
    <source>
        <dbReference type="Proteomes" id="UP000762676"/>
    </source>
</evidence>
<protein>
    <submittedName>
        <fullName evidence="2">Uncharacterized protein</fullName>
    </submittedName>
</protein>
<keyword evidence="3" id="KW-1185">Reference proteome</keyword>
<reference evidence="2 3" key="1">
    <citation type="journal article" date="2021" name="Elife">
        <title>Chloroplast acquisition without the gene transfer in kleptoplastic sea slugs, Plakobranchus ocellatus.</title>
        <authorList>
            <person name="Maeda T."/>
            <person name="Takahashi S."/>
            <person name="Yoshida T."/>
            <person name="Shimamura S."/>
            <person name="Takaki Y."/>
            <person name="Nagai Y."/>
            <person name="Toyoda A."/>
            <person name="Suzuki Y."/>
            <person name="Arimoto A."/>
            <person name="Ishii H."/>
            <person name="Satoh N."/>
            <person name="Nishiyama T."/>
            <person name="Hasebe M."/>
            <person name="Maruyama T."/>
            <person name="Minagawa J."/>
            <person name="Obokata J."/>
            <person name="Shigenobu S."/>
        </authorList>
    </citation>
    <scope>NUCLEOTIDE SEQUENCE [LARGE SCALE GENOMIC DNA]</scope>
</reference>
<evidence type="ECO:0000313" key="2">
    <source>
        <dbReference type="EMBL" id="GFR84916.1"/>
    </source>
</evidence>
<dbReference type="EMBL" id="BMAT01012060">
    <property type="protein sequence ID" value="GFR84916.1"/>
    <property type="molecule type" value="Genomic_DNA"/>
</dbReference>
<name>A0AAV4GIM4_9GAST</name>
<feature type="region of interest" description="Disordered" evidence="1">
    <location>
        <begin position="48"/>
        <end position="67"/>
    </location>
</feature>
<proteinExistence type="predicted"/>
<gene>
    <name evidence="2" type="ORF">ElyMa_006014100</name>
</gene>
<organism evidence="2 3">
    <name type="scientific">Elysia marginata</name>
    <dbReference type="NCBI Taxonomy" id="1093978"/>
    <lineage>
        <taxon>Eukaryota</taxon>
        <taxon>Metazoa</taxon>
        <taxon>Spiralia</taxon>
        <taxon>Lophotrochozoa</taxon>
        <taxon>Mollusca</taxon>
        <taxon>Gastropoda</taxon>
        <taxon>Heterobranchia</taxon>
        <taxon>Euthyneura</taxon>
        <taxon>Panpulmonata</taxon>
        <taxon>Sacoglossa</taxon>
        <taxon>Placobranchoidea</taxon>
        <taxon>Plakobranchidae</taxon>
        <taxon>Elysia</taxon>
    </lineage>
</organism>
<dbReference type="Proteomes" id="UP000762676">
    <property type="component" value="Unassembled WGS sequence"/>
</dbReference>
<sequence>MTSTDKMFHLRIKELKMLEKKLRIQEYNSDLGIEPHPIVCSSRDATIRDNERKHNLPTPSQKTTKQTTKTEQLLEFLKLKIRACTAKCC</sequence>
<dbReference type="AlphaFoldDB" id="A0AAV4GIM4"/>
<accession>A0AAV4GIM4</accession>